<evidence type="ECO:0000256" key="1">
    <source>
        <dbReference type="ARBA" id="ARBA00001554"/>
    </source>
</evidence>
<dbReference type="EC" id="4.2.1.96" evidence="4"/>
<dbReference type="PANTHER" id="PTHR12599:SF0">
    <property type="entry name" value="PTERIN-4-ALPHA-CARBINOLAMINE DEHYDRATASE"/>
    <property type="match status" value="1"/>
</dbReference>
<evidence type="ECO:0000313" key="5">
    <source>
        <dbReference type="EMBL" id="OGF97699.1"/>
    </source>
</evidence>
<dbReference type="CDD" id="cd00913">
    <property type="entry name" value="PCD_DCoH_subfamily_a"/>
    <property type="match status" value="1"/>
</dbReference>
<evidence type="ECO:0000256" key="4">
    <source>
        <dbReference type="HAMAP-Rule" id="MF_00434"/>
    </source>
</evidence>
<dbReference type="Proteomes" id="UP000179034">
    <property type="component" value="Unassembled WGS sequence"/>
</dbReference>
<evidence type="ECO:0000256" key="3">
    <source>
        <dbReference type="ARBA" id="ARBA00023239"/>
    </source>
</evidence>
<dbReference type="InterPro" id="IPR001533">
    <property type="entry name" value="Pterin_deHydtase"/>
</dbReference>
<dbReference type="EMBL" id="MFIW01000068">
    <property type="protein sequence ID" value="OGF97699.1"/>
    <property type="molecule type" value="Genomic_DNA"/>
</dbReference>
<dbReference type="GO" id="GO:0008124">
    <property type="term" value="F:4-alpha-hydroxytetrahydrobiopterin dehydratase activity"/>
    <property type="evidence" value="ECO:0007669"/>
    <property type="project" value="UniProtKB-UniRule"/>
</dbReference>
<name>A0A1F5YC76_9BACT</name>
<dbReference type="NCBIfam" id="NF002017">
    <property type="entry name" value="PRK00823.1-2"/>
    <property type="match status" value="1"/>
</dbReference>
<gene>
    <name evidence="5" type="ORF">A2Z06_00205</name>
</gene>
<evidence type="ECO:0000256" key="2">
    <source>
        <dbReference type="ARBA" id="ARBA00006472"/>
    </source>
</evidence>
<sequence>MVQPLSKRDCRPCEGGVEPMGVEEITMNLALIEGWSLIGQSKIARTFLFKDFKEALGFVNRVGEIAETEGHHPDIHLSWGKVQIEQWTHAINGLSENDFILAAKIEDAFRADER</sequence>
<comment type="catalytic activity">
    <reaction evidence="1 4">
        <text>(4aS,6R)-4a-hydroxy-L-erythro-5,6,7,8-tetrahydrobiopterin = (6R)-L-erythro-6,7-dihydrobiopterin + H2O</text>
        <dbReference type="Rhea" id="RHEA:11920"/>
        <dbReference type="ChEBI" id="CHEBI:15377"/>
        <dbReference type="ChEBI" id="CHEBI:15642"/>
        <dbReference type="ChEBI" id="CHEBI:43120"/>
        <dbReference type="EC" id="4.2.1.96"/>
    </reaction>
</comment>
<comment type="caution">
    <text evidence="5">The sequence shown here is derived from an EMBL/GenBank/DDBJ whole genome shotgun (WGS) entry which is preliminary data.</text>
</comment>
<dbReference type="Gene3D" id="3.30.1360.20">
    <property type="entry name" value="Transcriptional coactivator/pterin dehydratase"/>
    <property type="match status" value="1"/>
</dbReference>
<proteinExistence type="inferred from homology"/>
<accession>A0A1F5YC76</accession>
<reference evidence="5 6" key="1">
    <citation type="journal article" date="2016" name="Nat. Commun.">
        <title>Thousands of microbial genomes shed light on interconnected biogeochemical processes in an aquifer system.</title>
        <authorList>
            <person name="Anantharaman K."/>
            <person name="Brown C.T."/>
            <person name="Hug L.A."/>
            <person name="Sharon I."/>
            <person name="Castelle C.J."/>
            <person name="Probst A.J."/>
            <person name="Thomas B.C."/>
            <person name="Singh A."/>
            <person name="Wilkins M.J."/>
            <person name="Karaoz U."/>
            <person name="Brodie E.L."/>
            <person name="Williams K.H."/>
            <person name="Hubbard S.S."/>
            <person name="Banfield J.F."/>
        </authorList>
    </citation>
    <scope>NUCLEOTIDE SEQUENCE [LARGE SCALE GENOMIC DNA]</scope>
</reference>
<dbReference type="SUPFAM" id="SSF55248">
    <property type="entry name" value="PCD-like"/>
    <property type="match status" value="1"/>
</dbReference>
<keyword evidence="3 4" id="KW-0456">Lyase</keyword>
<dbReference type="AlphaFoldDB" id="A0A1F5YC76"/>
<evidence type="ECO:0000313" key="6">
    <source>
        <dbReference type="Proteomes" id="UP000179034"/>
    </source>
</evidence>
<dbReference type="Pfam" id="PF01329">
    <property type="entry name" value="Pterin_4a"/>
    <property type="match status" value="1"/>
</dbReference>
<organism evidence="5 6">
    <name type="scientific">Candidatus Glassbacteria bacterium RBG_16_58_8</name>
    <dbReference type="NCBI Taxonomy" id="1817866"/>
    <lineage>
        <taxon>Bacteria</taxon>
        <taxon>Candidatus Glassiibacteriota</taxon>
    </lineage>
</organism>
<dbReference type="HAMAP" id="MF_00434">
    <property type="entry name" value="Pterin_4_alpha"/>
    <property type="match status" value="1"/>
</dbReference>
<dbReference type="GO" id="GO:0006729">
    <property type="term" value="P:tetrahydrobiopterin biosynthetic process"/>
    <property type="evidence" value="ECO:0007669"/>
    <property type="project" value="InterPro"/>
</dbReference>
<dbReference type="PANTHER" id="PTHR12599">
    <property type="entry name" value="PTERIN-4-ALPHA-CARBINOLAMINE DEHYDRATASE"/>
    <property type="match status" value="1"/>
</dbReference>
<protein>
    <recommendedName>
        <fullName evidence="4">Putative pterin-4-alpha-carbinolamine dehydratase</fullName>
        <shortName evidence="4">PHS</shortName>
        <ecNumber evidence="4">4.2.1.96</ecNumber>
    </recommendedName>
    <alternativeName>
        <fullName evidence="4">4-alpha-hydroxy-tetrahydropterin dehydratase</fullName>
    </alternativeName>
    <alternativeName>
        <fullName evidence="4">Pterin carbinolamine dehydratase</fullName>
        <shortName evidence="4">PCD</shortName>
    </alternativeName>
</protein>
<comment type="similarity">
    <text evidence="2 4">Belongs to the pterin-4-alpha-carbinolamine dehydratase family.</text>
</comment>
<dbReference type="InterPro" id="IPR036428">
    <property type="entry name" value="PCD_sf"/>
</dbReference>